<dbReference type="Proteomes" id="UP000660975">
    <property type="component" value="Unassembled WGS sequence"/>
</dbReference>
<gene>
    <name evidence="3" type="ORF">GCM10010227_27770</name>
    <name evidence="2" type="ORF">Sgou_22510</name>
</gene>
<feature type="region of interest" description="Disordered" evidence="1">
    <location>
        <begin position="115"/>
        <end position="136"/>
    </location>
</feature>
<evidence type="ECO:0000313" key="2">
    <source>
        <dbReference type="EMBL" id="GFH77581.1"/>
    </source>
</evidence>
<comment type="caution">
    <text evidence="3">The sequence shown here is derived from an EMBL/GenBank/DDBJ whole genome shotgun (WGS) entry which is preliminary data.</text>
</comment>
<proteinExistence type="predicted"/>
<evidence type="ECO:0000313" key="5">
    <source>
        <dbReference type="Proteomes" id="UP000660975"/>
    </source>
</evidence>
<feature type="compositionally biased region" description="Polar residues" evidence="1">
    <location>
        <begin position="116"/>
        <end position="125"/>
    </location>
</feature>
<feature type="region of interest" description="Disordered" evidence="1">
    <location>
        <begin position="1"/>
        <end position="87"/>
    </location>
</feature>
<reference evidence="2 4" key="2">
    <citation type="submission" date="2020-02" db="EMBL/GenBank/DDBJ databases">
        <title>Whole genome shotgun sequence of Streptomyces gougerotii NBRC 13043.</title>
        <authorList>
            <person name="Ichikawa N."/>
            <person name="Komaki H."/>
            <person name="Tamura T."/>
        </authorList>
    </citation>
    <scope>NUCLEOTIDE SEQUENCE [LARGE SCALE GENOMIC DNA]</scope>
    <source>
        <strain evidence="2 4">NBRC 13043</strain>
    </source>
</reference>
<dbReference type="EMBL" id="BLLO01000017">
    <property type="protein sequence ID" value="GFH77581.1"/>
    <property type="molecule type" value="Genomic_DNA"/>
</dbReference>
<evidence type="ECO:0000313" key="4">
    <source>
        <dbReference type="Proteomes" id="UP000480804"/>
    </source>
</evidence>
<dbReference type="EMBL" id="BMSC01000007">
    <property type="protein sequence ID" value="GGU72045.1"/>
    <property type="molecule type" value="Genomic_DNA"/>
</dbReference>
<reference evidence="3" key="1">
    <citation type="journal article" date="2014" name="Int. J. Syst. Evol. Microbiol.">
        <title>Complete genome sequence of Corynebacterium casei LMG S-19264T (=DSM 44701T), isolated from a smear-ripened cheese.</title>
        <authorList>
            <consortium name="US DOE Joint Genome Institute (JGI-PGF)"/>
            <person name="Walter F."/>
            <person name="Albersmeier A."/>
            <person name="Kalinowski J."/>
            <person name="Ruckert C."/>
        </authorList>
    </citation>
    <scope>NUCLEOTIDE SEQUENCE</scope>
    <source>
        <strain evidence="3">JCM 4136</strain>
    </source>
</reference>
<name>A0A8H9HQW9_9ACTN</name>
<evidence type="ECO:0000313" key="3">
    <source>
        <dbReference type="EMBL" id="GGU72045.1"/>
    </source>
</evidence>
<sequence length="136" mass="14207">MKRQTDAPAGWKTATRGPDPARVLGVVCGSPSEGGRVLRVSGVARGGRPAGGRVGRRKPAPPTLEAIRGGHPKPSGAPGIGPGFPGRVLLIKPPTCEDEPRRRPLLGWEEQKLSPVDSTTLTRGTPSCILESVPLK</sequence>
<dbReference type="Proteomes" id="UP000480804">
    <property type="component" value="Unassembled WGS sequence"/>
</dbReference>
<protein>
    <submittedName>
        <fullName evidence="3">Uncharacterized protein</fullName>
    </submittedName>
</protein>
<dbReference type="AlphaFoldDB" id="A0A8H9HQW9"/>
<keyword evidence="4" id="KW-1185">Reference proteome</keyword>
<reference evidence="3" key="3">
    <citation type="submission" date="2020-09" db="EMBL/GenBank/DDBJ databases">
        <authorList>
            <person name="Sun Q."/>
            <person name="Ohkuma M."/>
        </authorList>
    </citation>
    <scope>NUCLEOTIDE SEQUENCE</scope>
    <source>
        <strain evidence="3">JCM 4136</strain>
    </source>
</reference>
<evidence type="ECO:0000256" key="1">
    <source>
        <dbReference type="SAM" id="MobiDB-lite"/>
    </source>
</evidence>
<organism evidence="3 5">
    <name type="scientific">Streptomyces gougerotii</name>
    <dbReference type="NCBI Taxonomy" id="53448"/>
    <lineage>
        <taxon>Bacteria</taxon>
        <taxon>Bacillati</taxon>
        <taxon>Actinomycetota</taxon>
        <taxon>Actinomycetes</taxon>
        <taxon>Kitasatosporales</taxon>
        <taxon>Streptomycetaceae</taxon>
        <taxon>Streptomyces</taxon>
        <taxon>Streptomyces diastaticus group</taxon>
    </lineage>
</organism>
<accession>A0A8H9HQW9</accession>
<feature type="compositionally biased region" description="Gly residues" evidence="1">
    <location>
        <begin position="44"/>
        <end position="53"/>
    </location>
</feature>